<dbReference type="Pfam" id="PF25601">
    <property type="entry name" value="AAA_lid_14"/>
    <property type="match status" value="1"/>
</dbReference>
<dbReference type="SMART" id="SM00382">
    <property type="entry name" value="AAA"/>
    <property type="match status" value="1"/>
</dbReference>
<dbReference type="OrthoDB" id="9763792at2"/>
<feature type="modified residue" description="4-aspartylphosphate" evidence="11">
    <location>
        <position position="53"/>
    </location>
</feature>
<dbReference type="FunFam" id="3.40.50.300:FF:000006">
    <property type="entry name" value="DNA-binding transcriptional regulator NtrC"/>
    <property type="match status" value="1"/>
</dbReference>
<keyword evidence="5" id="KW-0067">ATP-binding</keyword>
<evidence type="ECO:0000256" key="3">
    <source>
        <dbReference type="ARBA" id="ARBA00022553"/>
    </source>
</evidence>
<accession>A0A7U4QLM2</accession>
<gene>
    <name evidence="14" type="ORF">HS1_001818</name>
</gene>
<dbReference type="GO" id="GO:0005737">
    <property type="term" value="C:cytoplasm"/>
    <property type="evidence" value="ECO:0007669"/>
    <property type="project" value="UniProtKB-SubCell"/>
</dbReference>
<evidence type="ECO:0000256" key="5">
    <source>
        <dbReference type="ARBA" id="ARBA00022840"/>
    </source>
</evidence>
<dbReference type="Gene3D" id="3.40.50.2300">
    <property type="match status" value="1"/>
</dbReference>
<evidence type="ECO:0000259" key="12">
    <source>
        <dbReference type="PROSITE" id="PS50045"/>
    </source>
</evidence>
<evidence type="ECO:0000256" key="10">
    <source>
        <dbReference type="ARBA" id="ARBA00023163"/>
    </source>
</evidence>
<dbReference type="Gene3D" id="1.10.8.60">
    <property type="match status" value="1"/>
</dbReference>
<keyword evidence="7" id="KW-0805">Transcription regulation</keyword>
<organism evidence="14 15">
    <name type="scientific">Desulfofervidus auxilii</name>
    <dbReference type="NCBI Taxonomy" id="1621989"/>
    <lineage>
        <taxon>Bacteria</taxon>
        <taxon>Pseudomonadati</taxon>
        <taxon>Thermodesulfobacteriota</taxon>
        <taxon>Candidatus Desulfofervidia</taxon>
        <taxon>Candidatus Desulfofervidales</taxon>
        <taxon>Candidatus Desulfofervidaceae</taxon>
        <taxon>Candidatus Desulfofervidus</taxon>
    </lineage>
</organism>
<dbReference type="GO" id="GO:0000160">
    <property type="term" value="P:phosphorelay signal transduction system"/>
    <property type="evidence" value="ECO:0007669"/>
    <property type="project" value="UniProtKB-KW"/>
</dbReference>
<dbReference type="Pfam" id="PF00072">
    <property type="entry name" value="Response_reg"/>
    <property type="match status" value="1"/>
</dbReference>
<dbReference type="InterPro" id="IPR027417">
    <property type="entry name" value="P-loop_NTPase"/>
</dbReference>
<dbReference type="RefSeq" id="WP_066064287.1">
    <property type="nucleotide sequence ID" value="NZ_CP013015.1"/>
</dbReference>
<keyword evidence="10" id="KW-0804">Transcription</keyword>
<evidence type="ECO:0000256" key="11">
    <source>
        <dbReference type="PROSITE-ProRule" id="PRU00169"/>
    </source>
</evidence>
<keyword evidence="8" id="KW-0238">DNA-binding</keyword>
<dbReference type="SUPFAM" id="SSF52540">
    <property type="entry name" value="P-loop containing nucleoside triphosphate hydrolases"/>
    <property type="match status" value="1"/>
</dbReference>
<dbReference type="PROSITE" id="PS50045">
    <property type="entry name" value="SIGMA54_INTERACT_4"/>
    <property type="match status" value="1"/>
</dbReference>
<reference evidence="14 15" key="1">
    <citation type="submission" date="2015-10" db="EMBL/GenBank/DDBJ databases">
        <title>Candidatus Desulfofervidus auxilii, a hydrogenotrophic sulfate-reducing bacterium involved in the thermophilic anaerobic oxidation of methane.</title>
        <authorList>
            <person name="Krukenberg V."/>
            <person name="Richter M."/>
            <person name="Wegener G."/>
        </authorList>
    </citation>
    <scope>NUCLEOTIDE SEQUENCE [LARGE SCALE GENOMIC DNA]</scope>
    <source>
        <strain evidence="14 15">HS1</strain>
    </source>
</reference>
<keyword evidence="15" id="KW-1185">Reference proteome</keyword>
<dbReference type="GO" id="GO:0043565">
    <property type="term" value="F:sequence-specific DNA binding"/>
    <property type="evidence" value="ECO:0007669"/>
    <property type="project" value="InterPro"/>
</dbReference>
<evidence type="ECO:0000256" key="9">
    <source>
        <dbReference type="ARBA" id="ARBA00023159"/>
    </source>
</evidence>
<keyword evidence="6" id="KW-0902">Two-component regulatory system</keyword>
<evidence type="ECO:0000256" key="6">
    <source>
        <dbReference type="ARBA" id="ARBA00023012"/>
    </source>
</evidence>
<dbReference type="FunFam" id="3.40.50.2300:FF:000018">
    <property type="entry name" value="DNA-binding transcriptional regulator NtrC"/>
    <property type="match status" value="1"/>
</dbReference>
<dbReference type="InterPro" id="IPR025944">
    <property type="entry name" value="Sigma_54_int_dom_CS"/>
</dbReference>
<dbReference type="SUPFAM" id="SSF46689">
    <property type="entry name" value="Homeodomain-like"/>
    <property type="match status" value="1"/>
</dbReference>
<dbReference type="InterPro" id="IPR003593">
    <property type="entry name" value="AAA+_ATPase"/>
</dbReference>
<dbReference type="PRINTS" id="PR01590">
    <property type="entry name" value="HTHFIS"/>
</dbReference>
<dbReference type="KEGG" id="daw:HS1_001818"/>
<keyword evidence="2" id="KW-0963">Cytoplasm</keyword>
<dbReference type="Pfam" id="PF00158">
    <property type="entry name" value="Sigma54_activat"/>
    <property type="match status" value="1"/>
</dbReference>
<protein>
    <submittedName>
        <fullName evidence="14">Sigma-54 interaction domain protein</fullName>
    </submittedName>
</protein>
<comment type="subcellular location">
    <subcellularLocation>
        <location evidence="1">Cytoplasm</location>
    </subcellularLocation>
</comment>
<dbReference type="PROSITE" id="PS50110">
    <property type="entry name" value="RESPONSE_REGULATORY"/>
    <property type="match status" value="1"/>
</dbReference>
<dbReference type="PROSITE" id="PS00688">
    <property type="entry name" value="SIGMA54_INTERACT_3"/>
    <property type="match status" value="1"/>
</dbReference>
<evidence type="ECO:0000313" key="14">
    <source>
        <dbReference type="EMBL" id="AMM41612.1"/>
    </source>
</evidence>
<evidence type="ECO:0000256" key="2">
    <source>
        <dbReference type="ARBA" id="ARBA00022490"/>
    </source>
</evidence>
<dbReference type="FunFam" id="1.10.8.60:FF:000014">
    <property type="entry name" value="DNA-binding transcriptional regulator NtrC"/>
    <property type="match status" value="1"/>
</dbReference>
<dbReference type="PANTHER" id="PTHR32071">
    <property type="entry name" value="TRANSCRIPTIONAL REGULATORY PROTEIN"/>
    <property type="match status" value="1"/>
</dbReference>
<dbReference type="InterPro" id="IPR011006">
    <property type="entry name" value="CheY-like_superfamily"/>
</dbReference>
<evidence type="ECO:0000313" key="15">
    <source>
        <dbReference type="Proteomes" id="UP000070560"/>
    </source>
</evidence>
<evidence type="ECO:0000256" key="8">
    <source>
        <dbReference type="ARBA" id="ARBA00023125"/>
    </source>
</evidence>
<sequence>MSYLILVVDDEQSICQALTGILSDEGYEVITAFNASQAIKKVNEELPDLVLLDIWLPDIDGLTVLKEIKKQYPQLPVVMISGHGNVETAVKAMKLGAYDFIEKPLSWENTIPPIVNALKMSSLQEENIALKQKAFFKCDLTGQSEPIKVVKEQIRKVAPTNASVLIKGESGTGKELAARAIHYYSKRAHRTFIEVNCAAIPDELIESELFGYEKGAFTGAYVRKKGKFDLANGGTIFLDEIGDMSPKTQAKILRLIQEQRFERVGGIKTVQVDVRVVAATNKNLEEEIKKGNFRADLYYRLNVVPIEIPPLRERKEDIPLLVEEFLQEMAKESSLGLKKITPEAIEVLKQYDWPGNVRELKNIIERLVIMTPGEVITVKDIPESIAQGKEHIGMDFFKADNFREAKAIFEKEFLRKKLEKYKGNVSLTAQAIGLERSHLHKKMKTYGL</sequence>
<dbReference type="EMBL" id="CP013015">
    <property type="protein sequence ID" value="AMM41612.1"/>
    <property type="molecule type" value="Genomic_DNA"/>
</dbReference>
<dbReference type="PANTHER" id="PTHR32071:SF17">
    <property type="entry name" value="TRANSCRIPTIONAL REGULATOR (NTRC FAMILY)"/>
    <property type="match status" value="1"/>
</dbReference>
<dbReference type="GO" id="GO:0005524">
    <property type="term" value="F:ATP binding"/>
    <property type="evidence" value="ECO:0007669"/>
    <property type="project" value="UniProtKB-KW"/>
</dbReference>
<dbReference type="InterPro" id="IPR025943">
    <property type="entry name" value="Sigma_54_int_dom_ATP-bd_2"/>
</dbReference>
<dbReference type="Proteomes" id="UP000070560">
    <property type="component" value="Chromosome"/>
</dbReference>
<name>A0A7U4QLM2_DESA2</name>
<dbReference type="Gene3D" id="3.40.50.300">
    <property type="entry name" value="P-loop containing nucleotide triphosphate hydrolases"/>
    <property type="match status" value="1"/>
</dbReference>
<keyword evidence="4" id="KW-0547">Nucleotide-binding</keyword>
<evidence type="ECO:0000256" key="1">
    <source>
        <dbReference type="ARBA" id="ARBA00004496"/>
    </source>
</evidence>
<dbReference type="InterPro" id="IPR001789">
    <property type="entry name" value="Sig_transdc_resp-reg_receiver"/>
</dbReference>
<dbReference type="InterPro" id="IPR002078">
    <property type="entry name" value="Sigma_54_int"/>
</dbReference>
<dbReference type="AlphaFoldDB" id="A0A7U4QLM2"/>
<dbReference type="InterPro" id="IPR009057">
    <property type="entry name" value="Homeodomain-like_sf"/>
</dbReference>
<feature type="domain" description="Response regulatory" evidence="13">
    <location>
        <begin position="4"/>
        <end position="118"/>
    </location>
</feature>
<keyword evidence="9" id="KW-0010">Activator</keyword>
<dbReference type="CDD" id="cd17550">
    <property type="entry name" value="REC_NtrX-like"/>
    <property type="match status" value="1"/>
</dbReference>
<proteinExistence type="predicted"/>
<feature type="domain" description="Sigma-54 factor interaction" evidence="12">
    <location>
        <begin position="140"/>
        <end position="369"/>
    </location>
</feature>
<dbReference type="Gene3D" id="1.10.10.60">
    <property type="entry name" value="Homeodomain-like"/>
    <property type="match status" value="1"/>
</dbReference>
<dbReference type="SUPFAM" id="SSF52172">
    <property type="entry name" value="CheY-like"/>
    <property type="match status" value="1"/>
</dbReference>
<dbReference type="InterPro" id="IPR058031">
    <property type="entry name" value="AAA_lid_NorR"/>
</dbReference>
<evidence type="ECO:0000256" key="7">
    <source>
        <dbReference type="ARBA" id="ARBA00023015"/>
    </source>
</evidence>
<dbReference type="CDD" id="cd00009">
    <property type="entry name" value="AAA"/>
    <property type="match status" value="1"/>
</dbReference>
<dbReference type="GO" id="GO:0006355">
    <property type="term" value="P:regulation of DNA-templated transcription"/>
    <property type="evidence" value="ECO:0007669"/>
    <property type="project" value="InterPro"/>
</dbReference>
<dbReference type="InterPro" id="IPR002197">
    <property type="entry name" value="HTH_Fis"/>
</dbReference>
<dbReference type="Pfam" id="PF02954">
    <property type="entry name" value="HTH_8"/>
    <property type="match status" value="1"/>
</dbReference>
<evidence type="ECO:0000259" key="13">
    <source>
        <dbReference type="PROSITE" id="PS50110"/>
    </source>
</evidence>
<keyword evidence="3 11" id="KW-0597">Phosphoprotein</keyword>
<evidence type="ECO:0000256" key="4">
    <source>
        <dbReference type="ARBA" id="ARBA00022741"/>
    </source>
</evidence>
<dbReference type="SMART" id="SM00448">
    <property type="entry name" value="REC"/>
    <property type="match status" value="1"/>
</dbReference>
<dbReference type="PROSITE" id="PS00676">
    <property type="entry name" value="SIGMA54_INTERACT_2"/>
    <property type="match status" value="1"/>
</dbReference>